<evidence type="ECO:0000256" key="4">
    <source>
        <dbReference type="ARBA" id="ARBA00022553"/>
    </source>
</evidence>
<comment type="caution">
    <text evidence="13">The sequence shown here is derived from an EMBL/GenBank/DDBJ whole genome shotgun (WGS) entry which is preliminary data.</text>
</comment>
<keyword evidence="8" id="KW-0804">Transcription</keyword>
<dbReference type="InterPro" id="IPR009057">
    <property type="entry name" value="Homeodomain-like_sf"/>
</dbReference>
<keyword evidence="14" id="KW-1185">Reference proteome</keyword>
<dbReference type="eggNOG" id="COG2207">
    <property type="taxonomic scope" value="Bacteria"/>
</dbReference>
<evidence type="ECO:0000256" key="10">
    <source>
        <dbReference type="PROSITE-ProRule" id="PRU00169"/>
    </source>
</evidence>
<dbReference type="InterPro" id="IPR051552">
    <property type="entry name" value="HptR"/>
</dbReference>
<dbReference type="InterPro" id="IPR011006">
    <property type="entry name" value="CheY-like_superfamily"/>
</dbReference>
<dbReference type="SMART" id="SM00448">
    <property type="entry name" value="REC"/>
    <property type="match status" value="1"/>
</dbReference>
<evidence type="ECO:0000256" key="7">
    <source>
        <dbReference type="ARBA" id="ARBA00023125"/>
    </source>
</evidence>
<dbReference type="SUPFAM" id="SSF52172">
    <property type="entry name" value="CheY-like"/>
    <property type="match status" value="1"/>
</dbReference>
<evidence type="ECO:0000313" key="14">
    <source>
        <dbReference type="Proteomes" id="UP000014155"/>
    </source>
</evidence>
<dbReference type="PANTHER" id="PTHR42713:SF3">
    <property type="entry name" value="TRANSCRIPTIONAL REGULATORY PROTEIN HPTR"/>
    <property type="match status" value="1"/>
</dbReference>
<reference evidence="13 14" key="1">
    <citation type="journal article" date="2013" name="Genome Announc.">
        <title>Draft Genome Sequence of the Cellulolytic, Mesophilic, Anaerobic Bacterium Clostridium termitidis Strain CT1112 (DSM 5398).</title>
        <authorList>
            <person name="Lal S."/>
            <person name="Ramachandran U."/>
            <person name="Zhang X."/>
            <person name="Munir R."/>
            <person name="Sparling R."/>
            <person name="Levin D.B."/>
        </authorList>
    </citation>
    <scope>NUCLEOTIDE SEQUENCE [LARGE SCALE GENOMIC DNA]</scope>
    <source>
        <strain evidence="13 14">CT1112</strain>
    </source>
</reference>
<dbReference type="InterPro" id="IPR018060">
    <property type="entry name" value="HTH_AraC"/>
</dbReference>
<evidence type="ECO:0000259" key="11">
    <source>
        <dbReference type="PROSITE" id="PS01124"/>
    </source>
</evidence>
<dbReference type="GO" id="GO:0005737">
    <property type="term" value="C:cytoplasm"/>
    <property type="evidence" value="ECO:0007669"/>
    <property type="project" value="UniProtKB-SubCell"/>
</dbReference>
<dbReference type="PROSITE" id="PS01124">
    <property type="entry name" value="HTH_ARAC_FAMILY_2"/>
    <property type="match status" value="1"/>
</dbReference>
<evidence type="ECO:0000256" key="6">
    <source>
        <dbReference type="ARBA" id="ARBA00023015"/>
    </source>
</evidence>
<dbReference type="eggNOG" id="COG4753">
    <property type="taxonomic scope" value="Bacteria"/>
</dbReference>
<dbReference type="GO" id="GO:0003700">
    <property type="term" value="F:DNA-binding transcription factor activity"/>
    <property type="evidence" value="ECO:0007669"/>
    <property type="project" value="InterPro"/>
</dbReference>
<feature type="domain" description="Response regulatory" evidence="12">
    <location>
        <begin position="3"/>
        <end position="120"/>
    </location>
</feature>
<dbReference type="Pfam" id="PF12833">
    <property type="entry name" value="HTH_18"/>
    <property type="match status" value="1"/>
</dbReference>
<gene>
    <name evidence="13" type="ORF">CTER_4910</name>
</gene>
<dbReference type="InterPro" id="IPR001789">
    <property type="entry name" value="Sig_transdc_resp-reg_receiver"/>
</dbReference>
<dbReference type="AlphaFoldDB" id="S0FHL5"/>
<evidence type="ECO:0000256" key="5">
    <source>
        <dbReference type="ARBA" id="ARBA00023012"/>
    </source>
</evidence>
<protein>
    <recommendedName>
        <fullName evidence="2">Stage 0 sporulation protein A homolog</fullName>
    </recommendedName>
</protein>
<keyword evidence="7" id="KW-0238">DNA-binding</keyword>
<dbReference type="RefSeq" id="WP_004630423.1">
    <property type="nucleotide sequence ID" value="NZ_AORV01000066.1"/>
</dbReference>
<keyword evidence="6" id="KW-0805">Transcription regulation</keyword>
<dbReference type="Proteomes" id="UP000014155">
    <property type="component" value="Unassembled WGS sequence"/>
</dbReference>
<keyword evidence="5" id="KW-0902">Two-component regulatory system</keyword>
<keyword evidence="3" id="KW-0963">Cytoplasm</keyword>
<dbReference type="EMBL" id="AORV01000066">
    <property type="protein sequence ID" value="EMS69396.1"/>
    <property type="molecule type" value="Genomic_DNA"/>
</dbReference>
<evidence type="ECO:0000313" key="13">
    <source>
        <dbReference type="EMBL" id="EMS69396.1"/>
    </source>
</evidence>
<dbReference type="PROSITE" id="PS50110">
    <property type="entry name" value="RESPONSE_REGULATORY"/>
    <property type="match status" value="1"/>
</dbReference>
<dbReference type="PATRIC" id="fig|1195236.3.peg.5104"/>
<dbReference type="Pfam" id="PF00072">
    <property type="entry name" value="Response_reg"/>
    <property type="match status" value="1"/>
</dbReference>
<feature type="modified residue" description="4-aspartylphosphate" evidence="10">
    <location>
        <position position="55"/>
    </location>
</feature>
<comment type="function">
    <text evidence="9">May play the central regulatory role in sporulation. It may be an element of the effector pathway responsible for the activation of sporulation genes in response to nutritional stress. Spo0A may act in concert with spo0H (a sigma factor) to control the expression of some genes that are critical to the sporulation process.</text>
</comment>
<dbReference type="Gene3D" id="1.10.10.60">
    <property type="entry name" value="Homeodomain-like"/>
    <property type="match status" value="2"/>
</dbReference>
<feature type="domain" description="HTH araC/xylS-type" evidence="11">
    <location>
        <begin position="379"/>
        <end position="477"/>
    </location>
</feature>
<organism evidence="13 14">
    <name type="scientific">Ruminiclostridium cellobioparum subsp. termitidis CT1112</name>
    <dbReference type="NCBI Taxonomy" id="1195236"/>
    <lineage>
        <taxon>Bacteria</taxon>
        <taxon>Bacillati</taxon>
        <taxon>Bacillota</taxon>
        <taxon>Clostridia</taxon>
        <taxon>Eubacteriales</taxon>
        <taxon>Oscillospiraceae</taxon>
        <taxon>Ruminiclostridium</taxon>
    </lineage>
</organism>
<evidence type="ECO:0000256" key="3">
    <source>
        <dbReference type="ARBA" id="ARBA00022490"/>
    </source>
</evidence>
<dbReference type="CDD" id="cd17536">
    <property type="entry name" value="REC_YesN-like"/>
    <property type="match status" value="1"/>
</dbReference>
<comment type="subcellular location">
    <subcellularLocation>
        <location evidence="1">Cytoplasm</location>
    </subcellularLocation>
</comment>
<dbReference type="SMART" id="SM00342">
    <property type="entry name" value="HTH_ARAC"/>
    <property type="match status" value="1"/>
</dbReference>
<evidence type="ECO:0000256" key="9">
    <source>
        <dbReference type="ARBA" id="ARBA00024867"/>
    </source>
</evidence>
<accession>S0FHL5</accession>
<name>S0FHL5_RUMCE</name>
<dbReference type="GO" id="GO:0043565">
    <property type="term" value="F:sequence-specific DNA binding"/>
    <property type="evidence" value="ECO:0007669"/>
    <property type="project" value="InterPro"/>
</dbReference>
<dbReference type="PANTHER" id="PTHR42713">
    <property type="entry name" value="HISTIDINE KINASE-RELATED"/>
    <property type="match status" value="1"/>
</dbReference>
<proteinExistence type="predicted"/>
<keyword evidence="4 10" id="KW-0597">Phosphoprotein</keyword>
<dbReference type="STRING" id="1195236.CTER_4910"/>
<dbReference type="Gene3D" id="3.40.50.2300">
    <property type="match status" value="1"/>
</dbReference>
<sequence length="480" mass="55674">MYRVLIVDDEPWALVVIRKIFNWEENGFEVIGETTSSKKAIDIISSEHPDVVFTDIRMPNFDGIELIKIIRQKKIDTEFIIISGFAEFSYALEAIHNGALDYCLKPMDPSKTDELLKKIYVYLENKRSLQNNELMEVIKGTSGRKSAVIDDFLHKYTQGVWFSMVVYSENENDNVKNSKGLEGYHLLGIKVGVNKYQYIVNMEDNAASDKMEEELFKKPDIISAGISTRVEKAEDFQKLVKEADIAALKTFVSGEKGVFFYTNNIQILKPVLNKISNAVTNRKFELLQGILEELQELFVVQGLGMSEVIYFWNQIVSIMDNKFEDKSTYFNLEFLNYSELCTRFKDFKSLCGYLQEVFNELGPDKVMSLCDQEINASFIKMVEYIKANFSQELYLKELAVKFYINQFYCCELFKKFIGKTFSEFIASLRTEKACELMVTTDLSIERVAEIVGYNDYYYFNKVFKKYCGMPPAKYRKNHTK</sequence>
<evidence type="ECO:0000259" key="12">
    <source>
        <dbReference type="PROSITE" id="PS50110"/>
    </source>
</evidence>
<dbReference type="GO" id="GO:0000160">
    <property type="term" value="P:phosphorelay signal transduction system"/>
    <property type="evidence" value="ECO:0007669"/>
    <property type="project" value="UniProtKB-KW"/>
</dbReference>
<evidence type="ECO:0000256" key="8">
    <source>
        <dbReference type="ARBA" id="ARBA00023163"/>
    </source>
</evidence>
<dbReference type="SUPFAM" id="SSF46689">
    <property type="entry name" value="Homeodomain-like"/>
    <property type="match status" value="1"/>
</dbReference>
<evidence type="ECO:0000256" key="2">
    <source>
        <dbReference type="ARBA" id="ARBA00018672"/>
    </source>
</evidence>
<evidence type="ECO:0000256" key="1">
    <source>
        <dbReference type="ARBA" id="ARBA00004496"/>
    </source>
</evidence>